<dbReference type="GO" id="GO:0005886">
    <property type="term" value="C:plasma membrane"/>
    <property type="evidence" value="ECO:0007669"/>
    <property type="project" value="UniProtKB-SubCell"/>
</dbReference>
<dbReference type="Pfam" id="PF01809">
    <property type="entry name" value="YidD"/>
    <property type="match status" value="1"/>
</dbReference>
<accession>A0A520XHI6</accession>
<dbReference type="EMBL" id="SHMQ01000001">
    <property type="protein sequence ID" value="RZV40575.1"/>
    <property type="molecule type" value="Genomic_DNA"/>
</dbReference>
<evidence type="ECO:0000256" key="1">
    <source>
        <dbReference type="HAMAP-Rule" id="MF_00386"/>
    </source>
</evidence>
<dbReference type="HAMAP" id="MF_00386">
    <property type="entry name" value="UPF0161_YidD"/>
    <property type="match status" value="1"/>
</dbReference>
<dbReference type="PANTHER" id="PTHR33383">
    <property type="entry name" value="MEMBRANE PROTEIN INSERTION EFFICIENCY FACTOR-RELATED"/>
    <property type="match status" value="1"/>
</dbReference>
<keyword evidence="1" id="KW-0472">Membrane</keyword>
<dbReference type="AlphaFoldDB" id="A0A520XHI6"/>
<evidence type="ECO:0000313" key="2">
    <source>
        <dbReference type="EMBL" id="RZV40575.1"/>
    </source>
</evidence>
<sequence length="74" mass="8786">MLNKFFIVLINFYRKFISPLLPQSCRFYPTCSEYAVECFQTFGFFKAFFLSIYRIIRCNPLSKGGYDPVDKHAH</sequence>
<reference evidence="2 3" key="1">
    <citation type="submission" date="2019-01" db="EMBL/GenBank/DDBJ databases">
        <title>Insights into ecological role of a new deltaproteobacterial order Candidatus Sinidesulfobacterales (Sva0485) by metagenomics and metatranscriptomics.</title>
        <authorList>
            <person name="Tan S."/>
            <person name="Liu J."/>
            <person name="Fang Y."/>
            <person name="Hedlund B."/>
            <person name="Lian Z.-H."/>
            <person name="Huang L.-Y."/>
            <person name="Li J.-T."/>
            <person name="Huang L.-N."/>
            <person name="Li W.-J."/>
            <person name="Jiang H.-C."/>
            <person name="Dong H.-L."/>
            <person name="Shu W.-S."/>
        </authorList>
    </citation>
    <scope>NUCLEOTIDE SEQUENCE [LARGE SCALE GENOMIC DNA]</scope>
    <source>
        <strain evidence="2">AP4</strain>
    </source>
</reference>
<comment type="function">
    <text evidence="1">Could be involved in insertion of integral membrane proteins into the membrane.</text>
</comment>
<dbReference type="SMART" id="SM01234">
    <property type="entry name" value="Haemolytic"/>
    <property type="match status" value="1"/>
</dbReference>
<proteinExistence type="inferred from homology"/>
<keyword evidence="1" id="KW-1003">Cell membrane</keyword>
<dbReference type="NCBIfam" id="TIGR00278">
    <property type="entry name" value="membrane protein insertion efficiency factor YidD"/>
    <property type="match status" value="1"/>
</dbReference>
<comment type="caution">
    <text evidence="2">The sequence shown here is derived from an EMBL/GenBank/DDBJ whole genome shotgun (WGS) entry which is preliminary data.</text>
</comment>
<gene>
    <name evidence="2" type="primary">yidD</name>
    <name evidence="2" type="ORF">EVJ48_00810</name>
</gene>
<evidence type="ECO:0000313" key="3">
    <source>
        <dbReference type="Proteomes" id="UP000322454"/>
    </source>
</evidence>
<dbReference type="PANTHER" id="PTHR33383:SF1">
    <property type="entry name" value="MEMBRANE PROTEIN INSERTION EFFICIENCY FACTOR-RELATED"/>
    <property type="match status" value="1"/>
</dbReference>
<dbReference type="Proteomes" id="UP000322454">
    <property type="component" value="Unassembled WGS sequence"/>
</dbReference>
<comment type="subcellular location">
    <subcellularLocation>
        <location evidence="1">Cell membrane</location>
        <topology evidence="1">Peripheral membrane protein</topology>
        <orientation evidence="1">Cytoplasmic side</orientation>
    </subcellularLocation>
</comment>
<protein>
    <recommendedName>
        <fullName evidence="1">Putative membrane protein insertion efficiency factor</fullName>
    </recommendedName>
</protein>
<organism evidence="2 3">
    <name type="scientific">Candidatus Acidulodesulfobacterium acidiphilum</name>
    <dbReference type="NCBI Taxonomy" id="2597224"/>
    <lineage>
        <taxon>Bacteria</taxon>
        <taxon>Deltaproteobacteria</taxon>
        <taxon>Candidatus Acidulodesulfobacterales</taxon>
        <taxon>Candidatus Acidulodesulfobacterium</taxon>
    </lineage>
</organism>
<name>A0A520XHI6_9DELT</name>
<dbReference type="InterPro" id="IPR002696">
    <property type="entry name" value="Membr_insert_effic_factor_YidD"/>
</dbReference>
<comment type="similarity">
    <text evidence="1">Belongs to the UPF0161 family.</text>
</comment>